<dbReference type="InterPro" id="IPR039261">
    <property type="entry name" value="FNR_nucleotide-bd"/>
</dbReference>
<dbReference type="InterPro" id="IPR016461">
    <property type="entry name" value="COMT-like"/>
</dbReference>
<dbReference type="PROSITE" id="PS51384">
    <property type="entry name" value="FAD_FR"/>
    <property type="match status" value="1"/>
</dbReference>
<dbReference type="RefSeq" id="WP_344236046.1">
    <property type="nucleotide sequence ID" value="NZ_BAAAHH010000001.1"/>
</dbReference>
<dbReference type="InterPro" id="IPR036388">
    <property type="entry name" value="WH-like_DNA-bd_sf"/>
</dbReference>
<dbReference type="Gene3D" id="1.10.10.10">
    <property type="entry name" value="Winged helix-like DNA-binding domain superfamily/Winged helix DNA-binding domain"/>
    <property type="match status" value="1"/>
</dbReference>
<dbReference type="SUPFAM" id="SSF63380">
    <property type="entry name" value="Riboflavin synthase domain-like"/>
    <property type="match status" value="1"/>
</dbReference>
<evidence type="ECO:0000313" key="6">
    <source>
        <dbReference type="Proteomes" id="UP001500665"/>
    </source>
</evidence>
<dbReference type="Gene3D" id="3.40.50.80">
    <property type="entry name" value="Nucleotide-binding domain of ferredoxin-NADP reductase (FNR) module"/>
    <property type="match status" value="1"/>
</dbReference>
<protein>
    <recommendedName>
        <fullName evidence="4">FAD-binding FR-type domain-containing protein</fullName>
    </recommendedName>
</protein>
<reference evidence="5 6" key="1">
    <citation type="journal article" date="2019" name="Int. J. Syst. Evol. Microbiol.">
        <title>The Global Catalogue of Microorganisms (GCM) 10K type strain sequencing project: providing services to taxonomists for standard genome sequencing and annotation.</title>
        <authorList>
            <consortium name="The Broad Institute Genomics Platform"/>
            <consortium name="The Broad Institute Genome Sequencing Center for Infectious Disease"/>
            <person name="Wu L."/>
            <person name="Ma J."/>
        </authorList>
    </citation>
    <scope>NUCLEOTIDE SEQUENCE [LARGE SCALE GENOMIC DNA]</scope>
    <source>
        <strain evidence="5 6">JCM 10696</strain>
    </source>
</reference>
<sequence length="607" mass="65973">MTTRSPRQVATFPIVLRELTILRVTDVTPNLRRITLGGEQLRAFTRDGLDLPAFATEGFDDHVKFFFPAEGADRPVLPGQNISSLEWPEDERPISKDYTPHRFDPEAGEVDFDFVRHEGGRASAWAMDAVPGRSAWIAGPKMSSSHPEGVDWLLVLGDETALPSIGRWLSEMPAGTRAKVFVEVSGEADRLPLPTEADADIVWLLRGGAPAGTTTLLEDAVRGLEWLPGDVFVWAAGEALTLKPIRRHLVGDRGVPKTHLDFTGYWRRTEPEAPDWSDEEEIAHERLHELADLGPGLAIRAAVTAGLIELLNQGVDTPAELALRSGADPSVLEPLLDYLARIEILESAEGRYTLAPVGQELAQDEHSAEEFHLSGIQAALDLSLSRLDETLRTGRPAYRTTAGLPVAAAVREDEHLAGSARAAAEDLALWVAPTLLSSYDWSSVTSLGAAGNGTGSFANALLKAFPELRIRISSLPSGLRTLRDTVLDTDVLPRVELLPASTLLPPAGESTLLLTHQLDRLPDEDARQVLADTAALLPAGGRLLLVEEILPADAPDPLVQLQLRCAFGSARRPVPDITALAEKAGLHLMDSRELGWDHHLWILEHLT</sequence>
<dbReference type="InterPro" id="IPR036390">
    <property type="entry name" value="WH_DNA-bd_sf"/>
</dbReference>
<dbReference type="InterPro" id="IPR013113">
    <property type="entry name" value="SIP_FAD-bd"/>
</dbReference>
<evidence type="ECO:0000256" key="1">
    <source>
        <dbReference type="ARBA" id="ARBA00022603"/>
    </source>
</evidence>
<evidence type="ECO:0000256" key="3">
    <source>
        <dbReference type="ARBA" id="ARBA00022691"/>
    </source>
</evidence>
<dbReference type="PANTHER" id="PTHR30157:SF0">
    <property type="entry name" value="NADPH-DEPENDENT FERRIC-CHELATE REDUCTASE"/>
    <property type="match status" value="1"/>
</dbReference>
<dbReference type="Proteomes" id="UP001500665">
    <property type="component" value="Unassembled WGS sequence"/>
</dbReference>
<evidence type="ECO:0000313" key="5">
    <source>
        <dbReference type="EMBL" id="GAA0937440.1"/>
    </source>
</evidence>
<dbReference type="Gene3D" id="1.10.287.1350">
    <property type="match status" value="1"/>
</dbReference>
<dbReference type="EMBL" id="BAAAHH010000001">
    <property type="protein sequence ID" value="GAA0937440.1"/>
    <property type="molecule type" value="Genomic_DNA"/>
</dbReference>
<dbReference type="InterPro" id="IPR012967">
    <property type="entry name" value="COMT_dimerisation"/>
</dbReference>
<organism evidence="5 6">
    <name type="scientific">Actinocorallia libanotica</name>
    <dbReference type="NCBI Taxonomy" id="46162"/>
    <lineage>
        <taxon>Bacteria</taxon>
        <taxon>Bacillati</taxon>
        <taxon>Actinomycetota</taxon>
        <taxon>Actinomycetes</taxon>
        <taxon>Streptosporangiales</taxon>
        <taxon>Thermomonosporaceae</taxon>
        <taxon>Actinocorallia</taxon>
    </lineage>
</organism>
<evidence type="ECO:0000256" key="2">
    <source>
        <dbReference type="ARBA" id="ARBA00022679"/>
    </source>
</evidence>
<dbReference type="Pfam" id="PF04954">
    <property type="entry name" value="SIP"/>
    <property type="match status" value="1"/>
</dbReference>
<dbReference type="InterPro" id="IPR039374">
    <property type="entry name" value="SIP_fam"/>
</dbReference>
<keyword evidence="6" id="KW-1185">Reference proteome</keyword>
<dbReference type="SUPFAM" id="SSF46785">
    <property type="entry name" value="Winged helix' DNA-binding domain"/>
    <property type="match status" value="1"/>
</dbReference>
<gene>
    <name evidence="5" type="ORF">GCM10009550_04210</name>
</gene>
<comment type="caution">
    <text evidence="5">The sequence shown here is derived from an EMBL/GenBank/DDBJ whole genome shotgun (WGS) entry which is preliminary data.</text>
</comment>
<dbReference type="InterPro" id="IPR007037">
    <property type="entry name" value="SIP_rossman_dom"/>
</dbReference>
<dbReference type="InterPro" id="IPR017927">
    <property type="entry name" value="FAD-bd_FR_type"/>
</dbReference>
<keyword evidence="2" id="KW-0808">Transferase</keyword>
<dbReference type="PANTHER" id="PTHR30157">
    <property type="entry name" value="FERRIC REDUCTASE, NADPH-DEPENDENT"/>
    <property type="match status" value="1"/>
</dbReference>
<keyword evidence="3" id="KW-0949">S-adenosyl-L-methionine</keyword>
<dbReference type="PROSITE" id="PS51683">
    <property type="entry name" value="SAM_OMT_II"/>
    <property type="match status" value="1"/>
</dbReference>
<evidence type="ECO:0000259" key="4">
    <source>
        <dbReference type="PROSITE" id="PS51384"/>
    </source>
</evidence>
<dbReference type="SUPFAM" id="SSF53335">
    <property type="entry name" value="S-adenosyl-L-methionine-dependent methyltransferases"/>
    <property type="match status" value="1"/>
</dbReference>
<dbReference type="InterPro" id="IPR001077">
    <property type="entry name" value="COMT_C"/>
</dbReference>
<dbReference type="Gene3D" id="2.40.30.10">
    <property type="entry name" value="Translation factors"/>
    <property type="match status" value="1"/>
</dbReference>
<dbReference type="Pfam" id="PF00891">
    <property type="entry name" value="Methyltransf_2"/>
    <property type="match status" value="1"/>
</dbReference>
<proteinExistence type="predicted"/>
<name>A0ABN1Q4N0_9ACTN</name>
<dbReference type="CDD" id="cd06193">
    <property type="entry name" value="siderophore_interacting"/>
    <property type="match status" value="1"/>
</dbReference>
<accession>A0ABN1Q4N0</accession>
<feature type="domain" description="FAD-binding FR-type" evidence="4">
    <location>
        <begin position="14"/>
        <end position="147"/>
    </location>
</feature>
<dbReference type="Pfam" id="PF08100">
    <property type="entry name" value="Dimerisation"/>
    <property type="match status" value="1"/>
</dbReference>
<dbReference type="InterPro" id="IPR017938">
    <property type="entry name" value="Riboflavin_synthase-like_b-brl"/>
</dbReference>
<dbReference type="Gene3D" id="3.40.50.150">
    <property type="entry name" value="Vaccinia Virus protein VP39"/>
    <property type="match status" value="1"/>
</dbReference>
<dbReference type="InterPro" id="IPR029063">
    <property type="entry name" value="SAM-dependent_MTases_sf"/>
</dbReference>
<keyword evidence="1" id="KW-0489">Methyltransferase</keyword>
<dbReference type="Pfam" id="PF08021">
    <property type="entry name" value="FAD_binding_9"/>
    <property type="match status" value="1"/>
</dbReference>